<evidence type="ECO:0000313" key="2">
    <source>
        <dbReference type="EMBL" id="WAC02660.1"/>
    </source>
</evidence>
<dbReference type="RefSeq" id="WP_267677258.1">
    <property type="nucleotide sequence ID" value="NZ_CP113088.1"/>
</dbReference>
<dbReference type="Proteomes" id="UP001164705">
    <property type="component" value="Chromosome"/>
</dbReference>
<feature type="compositionally biased region" description="Polar residues" evidence="1">
    <location>
        <begin position="43"/>
        <end position="65"/>
    </location>
</feature>
<dbReference type="EMBL" id="CP113088">
    <property type="protein sequence ID" value="WAC02660.1"/>
    <property type="molecule type" value="Genomic_DNA"/>
</dbReference>
<feature type="compositionally biased region" description="Low complexity" evidence="1">
    <location>
        <begin position="13"/>
        <end position="41"/>
    </location>
</feature>
<dbReference type="KEGG" id="lnu:N7U66_02965"/>
<sequence>MISKVVEVLEAISNNANPTPANATIAPATTTETSQTSQPATNGGVQQPAQSIASTRLSTAYSLEP</sequence>
<gene>
    <name evidence="2" type="ORF">N7U66_02965</name>
</gene>
<protein>
    <submittedName>
        <fullName evidence="2">Uncharacterized protein</fullName>
    </submittedName>
</protein>
<dbReference type="AlphaFoldDB" id="A0A9E8SHF9"/>
<evidence type="ECO:0000313" key="3">
    <source>
        <dbReference type="Proteomes" id="UP001164705"/>
    </source>
</evidence>
<name>A0A9E8SHF9_9FLAO</name>
<feature type="region of interest" description="Disordered" evidence="1">
    <location>
        <begin position="13"/>
        <end position="65"/>
    </location>
</feature>
<proteinExistence type="predicted"/>
<reference evidence="2" key="1">
    <citation type="submission" date="2022-11" db="EMBL/GenBank/DDBJ databases">
        <title>Lacinutrix neustonica HL-RS19T sp. nov., isolated from the surface microlayer sample of brackish Lake Shihwa.</title>
        <authorList>
            <person name="Choi J.Y."/>
            <person name="Hwang C.Y."/>
        </authorList>
    </citation>
    <scope>NUCLEOTIDE SEQUENCE</scope>
    <source>
        <strain evidence="2">HL-RS19</strain>
    </source>
</reference>
<keyword evidence="3" id="KW-1185">Reference proteome</keyword>
<organism evidence="2 3">
    <name type="scientific">Lacinutrix neustonica</name>
    <dbReference type="NCBI Taxonomy" id="2980107"/>
    <lineage>
        <taxon>Bacteria</taxon>
        <taxon>Pseudomonadati</taxon>
        <taxon>Bacteroidota</taxon>
        <taxon>Flavobacteriia</taxon>
        <taxon>Flavobacteriales</taxon>
        <taxon>Flavobacteriaceae</taxon>
        <taxon>Lacinutrix</taxon>
    </lineage>
</organism>
<accession>A0A9E8SHF9</accession>
<evidence type="ECO:0000256" key="1">
    <source>
        <dbReference type="SAM" id="MobiDB-lite"/>
    </source>
</evidence>